<evidence type="ECO:0000313" key="1">
    <source>
        <dbReference type="EMBL" id="KKN30970.1"/>
    </source>
</evidence>
<proteinExistence type="predicted"/>
<protein>
    <submittedName>
        <fullName evidence="1">Uncharacterized protein</fullName>
    </submittedName>
</protein>
<dbReference type="EMBL" id="LAZR01002367">
    <property type="protein sequence ID" value="KKN30970.1"/>
    <property type="molecule type" value="Genomic_DNA"/>
</dbReference>
<accession>A0A0F9PGL4</accession>
<comment type="caution">
    <text evidence="1">The sequence shown here is derived from an EMBL/GenBank/DDBJ whole genome shotgun (WGS) entry which is preliminary data.</text>
</comment>
<dbReference type="AlphaFoldDB" id="A0A0F9PGL4"/>
<gene>
    <name evidence="1" type="ORF">LCGC14_0828640</name>
</gene>
<sequence>MLDINNEKDFDAIREVVKLGMKGDFWNLILQDLKEAKKYLQKKRNSDDLMELPADQYKMKSELIKAKIKYLNILINVPKNLISGLEKPDNKKPTFDPYY</sequence>
<name>A0A0F9PGL4_9ZZZZ</name>
<organism evidence="1">
    <name type="scientific">marine sediment metagenome</name>
    <dbReference type="NCBI Taxonomy" id="412755"/>
    <lineage>
        <taxon>unclassified sequences</taxon>
        <taxon>metagenomes</taxon>
        <taxon>ecological metagenomes</taxon>
    </lineage>
</organism>
<reference evidence="1" key="1">
    <citation type="journal article" date="2015" name="Nature">
        <title>Complex archaea that bridge the gap between prokaryotes and eukaryotes.</title>
        <authorList>
            <person name="Spang A."/>
            <person name="Saw J.H."/>
            <person name="Jorgensen S.L."/>
            <person name="Zaremba-Niedzwiedzka K."/>
            <person name="Martijn J."/>
            <person name="Lind A.E."/>
            <person name="van Eijk R."/>
            <person name="Schleper C."/>
            <person name="Guy L."/>
            <person name="Ettema T.J."/>
        </authorList>
    </citation>
    <scope>NUCLEOTIDE SEQUENCE</scope>
</reference>